<sequence length="112" mass="12255">MNQYLNTSTASKIQNLKRVSYGVAYSPEIVAALDEQSNALRESALAMADTPAALQLQYLQTLTCKYRSAKRYTTTVVFPFPIDLMSTSANGFGNSDGAHKIALPQKIIAEHL</sequence>
<dbReference type="Proteomes" id="UP000492821">
    <property type="component" value="Unassembled WGS sequence"/>
</dbReference>
<evidence type="ECO:0000313" key="1">
    <source>
        <dbReference type="Proteomes" id="UP000492821"/>
    </source>
</evidence>
<accession>A0A7E4UXL1</accession>
<protein>
    <submittedName>
        <fullName evidence="2">Porphobilinogen synthase</fullName>
    </submittedName>
</protein>
<dbReference type="AlphaFoldDB" id="A0A7E4UXL1"/>
<reference evidence="2" key="2">
    <citation type="submission" date="2020-10" db="UniProtKB">
        <authorList>
            <consortium name="WormBaseParasite"/>
        </authorList>
    </citation>
    <scope>IDENTIFICATION</scope>
</reference>
<organism evidence="1 2">
    <name type="scientific">Panagrellus redivivus</name>
    <name type="common">Microworm</name>
    <dbReference type="NCBI Taxonomy" id="6233"/>
    <lineage>
        <taxon>Eukaryota</taxon>
        <taxon>Metazoa</taxon>
        <taxon>Ecdysozoa</taxon>
        <taxon>Nematoda</taxon>
        <taxon>Chromadorea</taxon>
        <taxon>Rhabditida</taxon>
        <taxon>Tylenchina</taxon>
        <taxon>Panagrolaimomorpha</taxon>
        <taxon>Panagrolaimoidea</taxon>
        <taxon>Panagrolaimidae</taxon>
        <taxon>Panagrellus</taxon>
    </lineage>
</organism>
<proteinExistence type="predicted"/>
<reference evidence="1" key="1">
    <citation type="journal article" date="2013" name="Genetics">
        <title>The draft genome and transcriptome of Panagrellus redivivus are shaped by the harsh demands of a free-living lifestyle.</title>
        <authorList>
            <person name="Srinivasan J."/>
            <person name="Dillman A.R."/>
            <person name="Macchietto M.G."/>
            <person name="Heikkinen L."/>
            <person name="Lakso M."/>
            <person name="Fracchia K.M."/>
            <person name="Antoshechkin I."/>
            <person name="Mortazavi A."/>
            <person name="Wong G."/>
            <person name="Sternberg P.W."/>
        </authorList>
    </citation>
    <scope>NUCLEOTIDE SEQUENCE [LARGE SCALE GENOMIC DNA]</scope>
    <source>
        <strain evidence="1">MT8872</strain>
    </source>
</reference>
<name>A0A7E4UXL1_PANRE</name>
<keyword evidence="1" id="KW-1185">Reference proteome</keyword>
<evidence type="ECO:0000313" key="2">
    <source>
        <dbReference type="WBParaSite" id="Pan_g13655.t1"/>
    </source>
</evidence>
<dbReference type="WBParaSite" id="Pan_g13655.t1">
    <property type="protein sequence ID" value="Pan_g13655.t1"/>
    <property type="gene ID" value="Pan_g13655"/>
</dbReference>